<evidence type="ECO:0000313" key="4">
    <source>
        <dbReference type="Proteomes" id="UP000249046"/>
    </source>
</evidence>
<comment type="caution">
    <text evidence="3">The sequence shown here is derived from an EMBL/GenBank/DDBJ whole genome shotgun (WGS) entry which is preliminary data.</text>
</comment>
<reference evidence="3 4" key="1">
    <citation type="submission" date="2017-08" db="EMBL/GenBank/DDBJ databases">
        <title>Infants hospitalized years apart are colonized by the same room-sourced microbial strains.</title>
        <authorList>
            <person name="Brooks B."/>
            <person name="Olm M.R."/>
            <person name="Firek B.A."/>
            <person name="Baker R."/>
            <person name="Thomas B.C."/>
            <person name="Morowitz M.J."/>
            <person name="Banfield J.F."/>
        </authorList>
    </citation>
    <scope>NUCLEOTIDE SEQUENCE [LARGE SCALE GENOMIC DNA]</scope>
    <source>
        <strain evidence="3">S2_005_003_R2_42</strain>
    </source>
</reference>
<organism evidence="3 4">
    <name type="scientific">Rhodanobacter denitrificans</name>
    <dbReference type="NCBI Taxonomy" id="666685"/>
    <lineage>
        <taxon>Bacteria</taxon>
        <taxon>Pseudomonadati</taxon>
        <taxon>Pseudomonadota</taxon>
        <taxon>Gammaproteobacteria</taxon>
        <taxon>Lysobacterales</taxon>
        <taxon>Rhodanobacteraceae</taxon>
        <taxon>Rhodanobacter</taxon>
    </lineage>
</organism>
<feature type="chain" id="PRO_5016049475" description="DUF4097 domain-containing protein" evidence="1">
    <location>
        <begin position="34"/>
        <end position="313"/>
    </location>
</feature>
<accession>A0A2W5K7U8</accession>
<dbReference type="Proteomes" id="UP000249046">
    <property type="component" value="Unassembled WGS sequence"/>
</dbReference>
<dbReference type="Pfam" id="PF13349">
    <property type="entry name" value="DUF4097"/>
    <property type="match status" value="1"/>
</dbReference>
<dbReference type="PANTHER" id="PTHR34094">
    <property type="match status" value="1"/>
</dbReference>
<dbReference type="EMBL" id="QFPO01000014">
    <property type="protein sequence ID" value="PZQ12059.1"/>
    <property type="molecule type" value="Genomic_DNA"/>
</dbReference>
<keyword evidence="1" id="KW-0732">Signal</keyword>
<protein>
    <recommendedName>
        <fullName evidence="2">DUF4097 domain-containing protein</fullName>
    </recommendedName>
</protein>
<dbReference type="InterPro" id="IPR025164">
    <property type="entry name" value="Toastrack_DUF4097"/>
</dbReference>
<feature type="domain" description="DUF4097" evidence="2">
    <location>
        <begin position="54"/>
        <end position="310"/>
    </location>
</feature>
<feature type="signal peptide" evidence="1">
    <location>
        <begin position="1"/>
        <end position="33"/>
    </location>
</feature>
<evidence type="ECO:0000256" key="1">
    <source>
        <dbReference type="SAM" id="SignalP"/>
    </source>
</evidence>
<dbReference type="AlphaFoldDB" id="A0A2W5K7U8"/>
<evidence type="ECO:0000259" key="2">
    <source>
        <dbReference type="Pfam" id="PF13349"/>
    </source>
</evidence>
<sequence length="313" mass="32612">MSPTRTPSMRTAALALSLTGAALLTATTGPAFAAARPIDQTVAVDADARIDVSNIKGSVTVVVWDRDEVAISGTLGDGSKGLTVDGGGSHLTVRVEPPEKSGWFSWGADSRMGETTLRLSVPRRAELEIEVVSASVDVDGTAGRRLSVESVSGALRLAGQPGECDLSSVSGRIEVGGCRERLDVESVSGNIRVRDAGGELEFETVSGDIDVETTRYRKLSAGTVSGTIAIRGELDPDGRVEIESMSGDVSLQIAADASVDLHAETFSGRIRSDFGTVRSEDHGPGRSLDTKIGSGGARVRIETFSGGIGITRR</sequence>
<dbReference type="PANTHER" id="PTHR34094:SF1">
    <property type="entry name" value="PROTEIN FAM185A"/>
    <property type="match status" value="1"/>
</dbReference>
<name>A0A2W5K7U8_9GAMM</name>
<evidence type="ECO:0000313" key="3">
    <source>
        <dbReference type="EMBL" id="PZQ12059.1"/>
    </source>
</evidence>
<proteinExistence type="predicted"/>
<gene>
    <name evidence="3" type="ORF">DI564_13935</name>
</gene>